<dbReference type="EMBL" id="FQWB01000001">
    <property type="protein sequence ID" value="SHF85695.1"/>
    <property type="molecule type" value="Genomic_DNA"/>
</dbReference>
<organism evidence="2 3">
    <name type="scientific">Flavobacterium fluvii</name>
    <dbReference type="NCBI Taxonomy" id="468056"/>
    <lineage>
        <taxon>Bacteria</taxon>
        <taxon>Pseudomonadati</taxon>
        <taxon>Bacteroidota</taxon>
        <taxon>Flavobacteriia</taxon>
        <taxon>Flavobacteriales</taxon>
        <taxon>Flavobacteriaceae</taxon>
        <taxon>Flavobacterium</taxon>
    </lineage>
</organism>
<dbReference type="OrthoDB" id="1375605at2"/>
<keyword evidence="1" id="KW-0812">Transmembrane</keyword>
<keyword evidence="1" id="KW-1133">Transmembrane helix</keyword>
<evidence type="ECO:0000256" key="1">
    <source>
        <dbReference type="SAM" id="Phobius"/>
    </source>
</evidence>
<dbReference type="AlphaFoldDB" id="A0A1M5F2J3"/>
<sequence length="132" mass="15294">MNLKKYKPIIELLVISALVYLAHKLVFFLNGNNPKFQGYYFSIETIYEFFFICSVVIIFILIMVKEKNIDNVGYTFLLVTCIKMALSYAVLSPILDSGNPNIRIEKLNFFVIFALFLTIETIVTVRILNNKH</sequence>
<protein>
    <submittedName>
        <fullName evidence="2">Uncharacterized protein</fullName>
    </submittedName>
</protein>
<feature type="transmembrane region" description="Helical" evidence="1">
    <location>
        <begin position="107"/>
        <end position="128"/>
    </location>
</feature>
<dbReference type="Proteomes" id="UP000184516">
    <property type="component" value="Unassembled WGS sequence"/>
</dbReference>
<accession>A0A1M5F2J3</accession>
<dbReference type="STRING" id="468056.SAMN05443549_101593"/>
<evidence type="ECO:0000313" key="2">
    <source>
        <dbReference type="EMBL" id="SHF85695.1"/>
    </source>
</evidence>
<keyword evidence="3" id="KW-1185">Reference proteome</keyword>
<keyword evidence="1" id="KW-0472">Membrane</keyword>
<proteinExistence type="predicted"/>
<reference evidence="3" key="1">
    <citation type="submission" date="2016-11" db="EMBL/GenBank/DDBJ databases">
        <authorList>
            <person name="Varghese N."/>
            <person name="Submissions S."/>
        </authorList>
    </citation>
    <scope>NUCLEOTIDE SEQUENCE [LARGE SCALE GENOMIC DNA]</scope>
    <source>
        <strain evidence="3">DSM 19978</strain>
    </source>
</reference>
<dbReference type="RefSeq" id="WP_073367794.1">
    <property type="nucleotide sequence ID" value="NZ_FQWB01000001.1"/>
</dbReference>
<feature type="transmembrane region" description="Helical" evidence="1">
    <location>
        <begin position="46"/>
        <end position="64"/>
    </location>
</feature>
<evidence type="ECO:0000313" key="3">
    <source>
        <dbReference type="Proteomes" id="UP000184516"/>
    </source>
</evidence>
<feature type="transmembrane region" description="Helical" evidence="1">
    <location>
        <begin position="12"/>
        <end position="31"/>
    </location>
</feature>
<feature type="transmembrane region" description="Helical" evidence="1">
    <location>
        <begin position="76"/>
        <end position="95"/>
    </location>
</feature>
<name>A0A1M5F2J3_9FLAO</name>
<gene>
    <name evidence="2" type="ORF">SAMN05443549_101593</name>
</gene>